<sequence length="46" mass="5379">MSKLANDEFRHLVIQSFFLVSGFVILIFKCRAAARHAYRTRLIDHS</sequence>
<comment type="caution">
    <text evidence="2">The sequence shown here is derived from an EMBL/GenBank/DDBJ whole genome shotgun (WGS) entry which is preliminary data.</text>
</comment>
<organism evidence="2 3">
    <name type="scientific">Candidatus Berkelbacteria bacterium Licking1014_96</name>
    <dbReference type="NCBI Taxonomy" id="2017149"/>
    <lineage>
        <taxon>Bacteria</taxon>
        <taxon>Candidatus Berkelbacteria</taxon>
    </lineage>
</organism>
<keyword evidence="1" id="KW-0812">Transmembrane</keyword>
<evidence type="ECO:0000256" key="1">
    <source>
        <dbReference type="SAM" id="Phobius"/>
    </source>
</evidence>
<dbReference type="EMBL" id="VMGH01000081">
    <property type="protein sequence ID" value="TSC90513.1"/>
    <property type="molecule type" value="Genomic_DNA"/>
</dbReference>
<feature type="transmembrane region" description="Helical" evidence="1">
    <location>
        <begin position="12"/>
        <end position="32"/>
    </location>
</feature>
<keyword evidence="1" id="KW-1133">Transmembrane helix</keyword>
<proteinExistence type="predicted"/>
<dbReference type="Proteomes" id="UP000318296">
    <property type="component" value="Unassembled WGS sequence"/>
</dbReference>
<feature type="non-terminal residue" evidence="2">
    <location>
        <position position="46"/>
    </location>
</feature>
<evidence type="ECO:0000313" key="3">
    <source>
        <dbReference type="Proteomes" id="UP000318296"/>
    </source>
</evidence>
<keyword evidence="1" id="KW-0472">Membrane</keyword>
<gene>
    <name evidence="2" type="ORF">CEN92_463</name>
</gene>
<dbReference type="AlphaFoldDB" id="A0A554LC96"/>
<accession>A0A554LC96</accession>
<evidence type="ECO:0000313" key="2">
    <source>
        <dbReference type="EMBL" id="TSC90513.1"/>
    </source>
</evidence>
<protein>
    <submittedName>
        <fullName evidence="2">Uncharacterized protein</fullName>
    </submittedName>
</protein>
<reference evidence="2 3" key="1">
    <citation type="submission" date="2017-07" db="EMBL/GenBank/DDBJ databases">
        <title>Mechanisms for carbon and nitrogen cycling indicate functional differentiation within the Candidate Phyla Radiation.</title>
        <authorList>
            <person name="Danczak R.E."/>
            <person name="Johnston M.D."/>
            <person name="Kenah C."/>
            <person name="Slattery M."/>
            <person name="Wrighton K.C."/>
            <person name="Wilkins M.J."/>
        </authorList>
    </citation>
    <scope>NUCLEOTIDE SEQUENCE [LARGE SCALE GENOMIC DNA]</scope>
    <source>
        <strain evidence="2">Licking1014_96</strain>
    </source>
</reference>
<name>A0A554LC96_9BACT</name>